<dbReference type="SUPFAM" id="SSF51735">
    <property type="entry name" value="NAD(P)-binding Rossmann-fold domains"/>
    <property type="match status" value="1"/>
</dbReference>
<keyword evidence="3" id="KW-1185">Reference proteome</keyword>
<reference evidence="2 3" key="1">
    <citation type="submission" date="2023-07" db="EMBL/GenBank/DDBJ databases">
        <title>Genomic Encyclopedia of Type Strains, Phase IV (KMG-IV): sequencing the most valuable type-strain genomes for metagenomic binning, comparative biology and taxonomic classification.</title>
        <authorList>
            <person name="Goeker M."/>
        </authorList>
    </citation>
    <scope>NUCLEOTIDE SEQUENCE [LARGE SCALE GENOMIC DNA]</scope>
    <source>
        <strain evidence="2 3">DSM 9768</strain>
    </source>
</reference>
<gene>
    <name evidence="2" type="ORF">J2S74_000405</name>
</gene>
<proteinExistence type="predicted"/>
<evidence type="ECO:0000259" key="1">
    <source>
        <dbReference type="Pfam" id="PF19328"/>
    </source>
</evidence>
<evidence type="ECO:0000313" key="3">
    <source>
        <dbReference type="Proteomes" id="UP001230005"/>
    </source>
</evidence>
<protein>
    <submittedName>
        <fullName evidence="2">4-hydroxy-tetrahydrodipicolinate reductase</fullName>
        <ecNumber evidence="2">1.17.1.8</ecNumber>
    </submittedName>
</protein>
<comment type="caution">
    <text evidence="2">The sequence shown here is derived from an EMBL/GenBank/DDBJ whole genome shotgun (WGS) entry which is preliminary data.</text>
</comment>
<name>A0ABT9ZP72_9BACI</name>
<accession>A0ABT9ZP72</accession>
<sequence>MLPKNDVRLLQFGLGPIGLEILEKSRKLHQLNIIGAVDIDPEKVGKDVGDLIGTGKLGFQVVSDLNDLSLPQQENGRKVAIHATGSNLEKVWPQIRELLDYGFSVVSTCEELAYPWHRYPNLSKEIDYYAKSKGQSVLGTGINPGFIMDTLTICFTSVTNEVNNIKVVRKVDVSKRRIPLQKKVGVGMTREEFNQLASQNSIGHVGLEESAQLIAYGLGVSLGKVYNTINPVIAEEDIHLPIGQLTKGEVSGQHQVVKAITTDGRNITLELIMAVGVEQEDRITLEGQEPVELVIPNGIFGDTATAAMAINTAKIVGMGNVSGLLTMADINVPRNLQLANNNFVPFQS</sequence>
<dbReference type="GO" id="GO:0008839">
    <property type="term" value="F:4-hydroxy-tetrahydrodipicolinate reductase"/>
    <property type="evidence" value="ECO:0007669"/>
    <property type="project" value="UniProtKB-EC"/>
</dbReference>
<keyword evidence="2" id="KW-0560">Oxidoreductase</keyword>
<dbReference type="Proteomes" id="UP001230005">
    <property type="component" value="Unassembled WGS sequence"/>
</dbReference>
<dbReference type="EC" id="1.17.1.8" evidence="2"/>
<dbReference type="InterPro" id="IPR045760">
    <property type="entry name" value="DAP_DH_C"/>
</dbReference>
<dbReference type="EMBL" id="JAUSUG010000001">
    <property type="protein sequence ID" value="MDQ0253033.1"/>
    <property type="molecule type" value="Genomic_DNA"/>
</dbReference>
<dbReference type="RefSeq" id="WP_307321117.1">
    <property type="nucleotide sequence ID" value="NZ_JAUSUG010000001.1"/>
</dbReference>
<dbReference type="Gene3D" id="3.40.50.720">
    <property type="entry name" value="NAD(P)-binding Rossmann-like Domain"/>
    <property type="match status" value="1"/>
</dbReference>
<evidence type="ECO:0000313" key="2">
    <source>
        <dbReference type="EMBL" id="MDQ0253033.1"/>
    </source>
</evidence>
<feature type="domain" description="2,4-diaminopentanoate dehydrogenase C-terminal" evidence="1">
    <location>
        <begin position="146"/>
        <end position="337"/>
    </location>
</feature>
<dbReference type="CDD" id="cd24146">
    <property type="entry name" value="nat-AmDH_N_like"/>
    <property type="match status" value="1"/>
</dbReference>
<organism evidence="2 3">
    <name type="scientific">Evansella vedderi</name>
    <dbReference type="NCBI Taxonomy" id="38282"/>
    <lineage>
        <taxon>Bacteria</taxon>
        <taxon>Bacillati</taxon>
        <taxon>Bacillota</taxon>
        <taxon>Bacilli</taxon>
        <taxon>Bacillales</taxon>
        <taxon>Bacillaceae</taxon>
        <taxon>Evansella</taxon>
    </lineage>
</organism>
<dbReference type="Pfam" id="PF19328">
    <property type="entry name" value="DAP_DH_C"/>
    <property type="match status" value="1"/>
</dbReference>
<dbReference type="InterPro" id="IPR036291">
    <property type="entry name" value="NAD(P)-bd_dom_sf"/>
</dbReference>